<evidence type="ECO:0000313" key="2">
    <source>
        <dbReference type="EMBL" id="KAK1894755.1"/>
    </source>
</evidence>
<organism evidence="2 3">
    <name type="scientific">Dissostichus eleginoides</name>
    <name type="common">Patagonian toothfish</name>
    <name type="synonym">Dissostichus amissus</name>
    <dbReference type="NCBI Taxonomy" id="100907"/>
    <lineage>
        <taxon>Eukaryota</taxon>
        <taxon>Metazoa</taxon>
        <taxon>Chordata</taxon>
        <taxon>Craniata</taxon>
        <taxon>Vertebrata</taxon>
        <taxon>Euteleostomi</taxon>
        <taxon>Actinopterygii</taxon>
        <taxon>Neopterygii</taxon>
        <taxon>Teleostei</taxon>
        <taxon>Neoteleostei</taxon>
        <taxon>Acanthomorphata</taxon>
        <taxon>Eupercaria</taxon>
        <taxon>Perciformes</taxon>
        <taxon>Notothenioidei</taxon>
        <taxon>Nototheniidae</taxon>
        <taxon>Dissostichus</taxon>
    </lineage>
</organism>
<reference evidence="2" key="1">
    <citation type="submission" date="2023-04" db="EMBL/GenBank/DDBJ databases">
        <title>Chromosome-level genome of Chaenocephalus aceratus.</title>
        <authorList>
            <person name="Park H."/>
        </authorList>
    </citation>
    <scope>NUCLEOTIDE SEQUENCE</scope>
    <source>
        <strain evidence="2">DE</strain>
        <tissue evidence="2">Muscle</tissue>
    </source>
</reference>
<dbReference type="EMBL" id="JASDAP010000010">
    <property type="protein sequence ID" value="KAK1894755.1"/>
    <property type="molecule type" value="Genomic_DNA"/>
</dbReference>
<protein>
    <submittedName>
        <fullName evidence="2">Protein 2</fullName>
    </submittedName>
</protein>
<comment type="caution">
    <text evidence="2">The sequence shown here is derived from an EMBL/GenBank/DDBJ whole genome shotgun (WGS) entry which is preliminary data.</text>
</comment>
<evidence type="ECO:0000256" key="1">
    <source>
        <dbReference type="SAM" id="MobiDB-lite"/>
    </source>
</evidence>
<sequence>METAERHTSRVRDGERNRDNEGGGQEERERYLMLRPQPQINRPTHWPPSRTLSPISLLSIPLLSRQAARMAGMETFADGSTVICSLSVSVLCCHVQLNAFSRIRGLSEEYEVVDIEA</sequence>
<name>A0AAD9FDK6_DISEL</name>
<evidence type="ECO:0000313" key="3">
    <source>
        <dbReference type="Proteomes" id="UP001228049"/>
    </source>
</evidence>
<proteinExistence type="predicted"/>
<dbReference type="AlphaFoldDB" id="A0AAD9FDK6"/>
<dbReference type="Proteomes" id="UP001228049">
    <property type="component" value="Unassembled WGS sequence"/>
</dbReference>
<accession>A0AAD9FDK6</accession>
<keyword evidence="3" id="KW-1185">Reference proteome</keyword>
<feature type="region of interest" description="Disordered" evidence="1">
    <location>
        <begin position="1"/>
        <end position="30"/>
    </location>
</feature>
<gene>
    <name evidence="2" type="ORF">KUDE01_020212</name>
</gene>